<feature type="domain" description="WW" evidence="2">
    <location>
        <begin position="5"/>
        <end position="39"/>
    </location>
</feature>
<gene>
    <name evidence="3" type="ORF">FGIG_08905</name>
</gene>
<evidence type="ECO:0000313" key="3">
    <source>
        <dbReference type="EMBL" id="TPP63204.1"/>
    </source>
</evidence>
<sequence>MLDDRPLPPNWESHLDVNTQRWFFVDHVNKKTSWDDPRPAYYSARERKIYTSNARPAESQSPTLDASYASLVSDYDKEPFSR</sequence>
<dbReference type="Pfam" id="PF00397">
    <property type="entry name" value="WW"/>
    <property type="match status" value="1"/>
</dbReference>
<accession>A0A504YPD6</accession>
<feature type="compositionally biased region" description="Polar residues" evidence="1">
    <location>
        <begin position="52"/>
        <end position="64"/>
    </location>
</feature>
<name>A0A504YPD6_FASGI</name>
<dbReference type="SMART" id="SM00456">
    <property type="entry name" value="WW"/>
    <property type="match status" value="1"/>
</dbReference>
<dbReference type="PROSITE" id="PS50020">
    <property type="entry name" value="WW_DOMAIN_2"/>
    <property type="match status" value="1"/>
</dbReference>
<dbReference type="InterPro" id="IPR036020">
    <property type="entry name" value="WW_dom_sf"/>
</dbReference>
<dbReference type="AlphaFoldDB" id="A0A504YPD6"/>
<comment type="caution">
    <text evidence="3">The sequence shown here is derived from an EMBL/GenBank/DDBJ whole genome shotgun (WGS) entry which is preliminary data.</text>
</comment>
<dbReference type="SUPFAM" id="SSF51045">
    <property type="entry name" value="WW domain"/>
    <property type="match status" value="1"/>
</dbReference>
<dbReference type="EMBL" id="SUNJ01005934">
    <property type="protein sequence ID" value="TPP63204.1"/>
    <property type="molecule type" value="Genomic_DNA"/>
</dbReference>
<dbReference type="InterPro" id="IPR001202">
    <property type="entry name" value="WW_dom"/>
</dbReference>
<dbReference type="CDD" id="cd00201">
    <property type="entry name" value="WW"/>
    <property type="match status" value="1"/>
</dbReference>
<keyword evidence="4" id="KW-1185">Reference proteome</keyword>
<dbReference type="Gene3D" id="2.20.70.10">
    <property type="match status" value="1"/>
</dbReference>
<dbReference type="OrthoDB" id="2020426at2759"/>
<proteinExistence type="predicted"/>
<organism evidence="3 4">
    <name type="scientific">Fasciola gigantica</name>
    <name type="common">Giant liver fluke</name>
    <dbReference type="NCBI Taxonomy" id="46835"/>
    <lineage>
        <taxon>Eukaryota</taxon>
        <taxon>Metazoa</taxon>
        <taxon>Spiralia</taxon>
        <taxon>Lophotrochozoa</taxon>
        <taxon>Platyhelminthes</taxon>
        <taxon>Trematoda</taxon>
        <taxon>Digenea</taxon>
        <taxon>Plagiorchiida</taxon>
        <taxon>Echinostomata</taxon>
        <taxon>Echinostomatoidea</taxon>
        <taxon>Fasciolidae</taxon>
        <taxon>Fasciola</taxon>
    </lineage>
</organism>
<reference evidence="3 4" key="1">
    <citation type="submission" date="2019-04" db="EMBL/GenBank/DDBJ databases">
        <title>Annotation for the trematode Fasciola gigantica.</title>
        <authorList>
            <person name="Choi Y.-J."/>
        </authorList>
    </citation>
    <scope>NUCLEOTIDE SEQUENCE [LARGE SCALE GENOMIC DNA]</scope>
    <source>
        <strain evidence="3">Uganda_cow_1</strain>
    </source>
</reference>
<evidence type="ECO:0000313" key="4">
    <source>
        <dbReference type="Proteomes" id="UP000316759"/>
    </source>
</evidence>
<dbReference type="PROSITE" id="PS01159">
    <property type="entry name" value="WW_DOMAIN_1"/>
    <property type="match status" value="1"/>
</dbReference>
<evidence type="ECO:0000256" key="1">
    <source>
        <dbReference type="SAM" id="MobiDB-lite"/>
    </source>
</evidence>
<evidence type="ECO:0000259" key="2">
    <source>
        <dbReference type="PROSITE" id="PS50020"/>
    </source>
</evidence>
<dbReference type="Proteomes" id="UP000316759">
    <property type="component" value="Unassembled WGS sequence"/>
</dbReference>
<protein>
    <recommendedName>
        <fullName evidence="2">WW domain-containing protein</fullName>
    </recommendedName>
</protein>
<feature type="region of interest" description="Disordered" evidence="1">
    <location>
        <begin position="52"/>
        <end position="82"/>
    </location>
</feature>